<comment type="similarity">
    <text evidence="4 12">In the N-terminal section; belongs to the cytidine and deoxycytidylate deaminase family.</text>
</comment>
<dbReference type="PANTHER" id="PTHR38011">
    <property type="entry name" value="DIHYDROFOLATE REDUCTASE FAMILY PROTEIN (AFU_ORTHOLOGUE AFUA_8G06820)"/>
    <property type="match status" value="1"/>
</dbReference>
<evidence type="ECO:0000256" key="1">
    <source>
        <dbReference type="ARBA" id="ARBA00002151"/>
    </source>
</evidence>
<dbReference type="InterPro" id="IPR011549">
    <property type="entry name" value="RibD_C"/>
</dbReference>
<dbReference type="PIRSF" id="PIRSF006769">
    <property type="entry name" value="RibD"/>
    <property type="match status" value="1"/>
</dbReference>
<dbReference type="Gene3D" id="3.40.140.10">
    <property type="entry name" value="Cytidine Deaminase, domain 2"/>
    <property type="match status" value="1"/>
</dbReference>
<keyword evidence="10 12" id="KW-0560">Oxidoreductase</keyword>
<dbReference type="EMBL" id="JAULRT010000032">
    <property type="protein sequence ID" value="MDO3381177.1"/>
    <property type="molecule type" value="Genomic_DNA"/>
</dbReference>
<dbReference type="InterPro" id="IPR002125">
    <property type="entry name" value="CMP_dCMP_dom"/>
</dbReference>
<comment type="caution">
    <text evidence="14">The sequence shown here is derived from an EMBL/GenBank/DDBJ whole genome shotgun (WGS) entry which is preliminary data.</text>
</comment>
<dbReference type="EC" id="1.1.1.193" evidence="12"/>
<proteinExistence type="inferred from homology"/>
<comment type="similarity">
    <text evidence="5 12">In the C-terminal section; belongs to the HTP reductase family.</text>
</comment>
<accession>A0ABT8TFS6</accession>
<comment type="function">
    <text evidence="1 12">Converts 2,5-diamino-6-(ribosylamino)-4(3h)-pyrimidinone 5'-phosphate into 5-amino-6-(ribosylamino)-2,4(1h,3h)-pyrimidinedione 5'-phosphate.</text>
</comment>
<evidence type="ECO:0000256" key="6">
    <source>
        <dbReference type="ARBA" id="ARBA00022619"/>
    </source>
</evidence>
<comment type="pathway">
    <text evidence="3 12">Cofactor biosynthesis; riboflavin biosynthesis; 5-amino-6-(D-ribitylamino)uracil from GTP: step 3/4.</text>
</comment>
<evidence type="ECO:0000256" key="11">
    <source>
        <dbReference type="ARBA" id="ARBA00023268"/>
    </source>
</evidence>
<protein>
    <recommendedName>
        <fullName evidence="12">Riboflavin biosynthesis protein RibD</fullName>
    </recommendedName>
    <domain>
        <recommendedName>
            <fullName evidence="12">Diaminohydroxyphosphoribosylaminopyrimidine deaminase</fullName>
            <shortName evidence="12">DRAP deaminase</shortName>
            <ecNumber evidence="12">3.5.4.26</ecNumber>
        </recommendedName>
        <alternativeName>
            <fullName evidence="12">Riboflavin-specific deaminase</fullName>
        </alternativeName>
    </domain>
    <domain>
        <recommendedName>
            <fullName evidence="12">5-amino-6-(5-phosphoribosylamino)uracil reductase</fullName>
            <ecNumber evidence="12">1.1.1.193</ecNumber>
        </recommendedName>
        <alternativeName>
            <fullName evidence="12">HTP reductase</fullName>
        </alternativeName>
    </domain>
</protein>
<dbReference type="InterPro" id="IPR050765">
    <property type="entry name" value="Riboflavin_Biosynth_HTPR"/>
</dbReference>
<dbReference type="SUPFAM" id="SSF53597">
    <property type="entry name" value="Dihydrofolate reductase-like"/>
    <property type="match status" value="1"/>
</dbReference>
<evidence type="ECO:0000256" key="7">
    <source>
        <dbReference type="ARBA" id="ARBA00022723"/>
    </source>
</evidence>
<dbReference type="PROSITE" id="PS00903">
    <property type="entry name" value="CYT_DCMP_DEAMINASES_1"/>
    <property type="match status" value="1"/>
</dbReference>
<sequence>MKSQVNDSVYMAEALALARRGIYTTTPNPAVGCLLVRDGQVIGRGWHRRAGDHHAEINALRNAAELAGGDPADRSMWAEVCRGATCYVTLEPCSHTGRTGPCAEALVEAQVARVVYAMEDPNPQVAGDGFARLRAAGIQVEGPLLEEEALALNRGFVKRMTHGLPWVSCKLAMSLDGRTAMASGESRWVTGRRAREDVQRLRASSCAIVTGVDTVLMDQASLTVRGGDWPEAPADGDIRQPLRVVLDSGGRLTPDCLLVQQPSAVLLVHTREVDASGWPEHVEHLVLAEREGGVSLQLLLRELAKRGCNQVLVEAGAKVAGSFLRLGFLDEIILYMAPKLLGNRARGLFELPIDAMSAQLPLDIKDIRAVGQDWRITAVPDFDS</sequence>
<dbReference type="SUPFAM" id="SSF53927">
    <property type="entry name" value="Cytidine deaminase-like"/>
    <property type="match status" value="1"/>
</dbReference>
<gene>
    <name evidence="14" type="primary">ribD</name>
    <name evidence="14" type="ORF">QWI16_03270</name>
</gene>
<comment type="catalytic activity">
    <reaction evidence="12">
        <text>2,5-diamino-6-hydroxy-4-(5-phosphoribosylamino)-pyrimidine + H2O + H(+) = 5-amino-6-(5-phospho-D-ribosylamino)uracil + NH4(+)</text>
        <dbReference type="Rhea" id="RHEA:21868"/>
        <dbReference type="ChEBI" id="CHEBI:15377"/>
        <dbReference type="ChEBI" id="CHEBI:15378"/>
        <dbReference type="ChEBI" id="CHEBI:28938"/>
        <dbReference type="ChEBI" id="CHEBI:58453"/>
        <dbReference type="ChEBI" id="CHEBI:58614"/>
        <dbReference type="EC" id="3.5.4.26"/>
    </reaction>
</comment>
<dbReference type="NCBIfam" id="TIGR00227">
    <property type="entry name" value="ribD_Cterm"/>
    <property type="match status" value="1"/>
</dbReference>
<dbReference type="InterPro" id="IPR024072">
    <property type="entry name" value="DHFR-like_dom_sf"/>
</dbReference>
<evidence type="ECO:0000256" key="2">
    <source>
        <dbReference type="ARBA" id="ARBA00004882"/>
    </source>
</evidence>
<comment type="catalytic activity">
    <reaction evidence="12">
        <text>5-amino-6-(5-phospho-D-ribitylamino)uracil + NADP(+) = 5-amino-6-(5-phospho-D-ribosylamino)uracil + NADPH + H(+)</text>
        <dbReference type="Rhea" id="RHEA:17845"/>
        <dbReference type="ChEBI" id="CHEBI:15378"/>
        <dbReference type="ChEBI" id="CHEBI:57783"/>
        <dbReference type="ChEBI" id="CHEBI:58349"/>
        <dbReference type="ChEBI" id="CHEBI:58421"/>
        <dbReference type="ChEBI" id="CHEBI:58453"/>
        <dbReference type="EC" id="1.1.1.193"/>
    </reaction>
</comment>
<dbReference type="PROSITE" id="PS51747">
    <property type="entry name" value="CYT_DCMP_DEAMINASES_2"/>
    <property type="match status" value="1"/>
</dbReference>
<evidence type="ECO:0000256" key="3">
    <source>
        <dbReference type="ARBA" id="ARBA00004910"/>
    </source>
</evidence>
<keyword evidence="9 12" id="KW-0521">NADP</keyword>
<evidence type="ECO:0000259" key="13">
    <source>
        <dbReference type="PROSITE" id="PS51747"/>
    </source>
</evidence>
<evidence type="ECO:0000313" key="14">
    <source>
        <dbReference type="EMBL" id="MDO3381177.1"/>
    </source>
</evidence>
<evidence type="ECO:0000256" key="4">
    <source>
        <dbReference type="ARBA" id="ARBA00005259"/>
    </source>
</evidence>
<keyword evidence="15" id="KW-1185">Reference proteome</keyword>
<dbReference type="NCBIfam" id="TIGR00326">
    <property type="entry name" value="eubact_ribD"/>
    <property type="match status" value="1"/>
</dbReference>
<organism evidence="14 15">
    <name type="scientific">Gilvimarinus algae</name>
    <dbReference type="NCBI Taxonomy" id="3058037"/>
    <lineage>
        <taxon>Bacteria</taxon>
        <taxon>Pseudomonadati</taxon>
        <taxon>Pseudomonadota</taxon>
        <taxon>Gammaproteobacteria</taxon>
        <taxon>Cellvibrionales</taxon>
        <taxon>Cellvibrionaceae</taxon>
        <taxon>Gilvimarinus</taxon>
    </lineage>
</organism>
<keyword evidence="6 12" id="KW-0686">Riboflavin biosynthesis</keyword>
<dbReference type="PANTHER" id="PTHR38011:SF7">
    <property type="entry name" value="2,5-DIAMINO-6-RIBOSYLAMINO-4(3H)-PYRIMIDINONE 5'-PHOSPHATE REDUCTASE"/>
    <property type="match status" value="1"/>
</dbReference>
<evidence type="ECO:0000256" key="12">
    <source>
        <dbReference type="PIRNR" id="PIRNR006769"/>
    </source>
</evidence>
<dbReference type="Gene3D" id="3.40.430.10">
    <property type="entry name" value="Dihydrofolate Reductase, subunit A"/>
    <property type="match status" value="1"/>
</dbReference>
<dbReference type="InterPro" id="IPR016192">
    <property type="entry name" value="APOBEC/CMP_deaminase_Zn-bd"/>
</dbReference>
<keyword evidence="11" id="KW-0511">Multifunctional enzyme</keyword>
<name>A0ABT8TFS6_9GAMM</name>
<evidence type="ECO:0000313" key="15">
    <source>
        <dbReference type="Proteomes" id="UP001168380"/>
    </source>
</evidence>
<dbReference type="RefSeq" id="WP_302711301.1">
    <property type="nucleotide sequence ID" value="NZ_JAULRT010000032.1"/>
</dbReference>
<keyword evidence="7 12" id="KW-0479">Metal-binding</keyword>
<feature type="domain" description="CMP/dCMP-type deaminase" evidence="13">
    <location>
        <begin position="5"/>
        <end position="141"/>
    </location>
</feature>
<dbReference type="GO" id="GO:0008703">
    <property type="term" value="F:5-amino-6-(5-phosphoribosylamino)uracil reductase activity"/>
    <property type="evidence" value="ECO:0007669"/>
    <property type="project" value="UniProtKB-EC"/>
</dbReference>
<comment type="cofactor">
    <cofactor evidence="12">
        <name>Zn(2+)</name>
        <dbReference type="ChEBI" id="CHEBI:29105"/>
    </cofactor>
    <text evidence="12">Binds 1 zinc ion.</text>
</comment>
<dbReference type="InterPro" id="IPR002734">
    <property type="entry name" value="RibDG_C"/>
</dbReference>
<dbReference type="GO" id="GO:0008835">
    <property type="term" value="F:diaminohydroxyphosphoribosylaminopyrimidine deaminase activity"/>
    <property type="evidence" value="ECO:0007669"/>
    <property type="project" value="UniProtKB-EC"/>
</dbReference>
<comment type="pathway">
    <text evidence="2 12">Cofactor biosynthesis; riboflavin biosynthesis; 5-amino-6-(D-ribitylamino)uracil from GTP: step 2/4.</text>
</comment>
<dbReference type="EC" id="3.5.4.26" evidence="12"/>
<dbReference type="Pfam" id="PF01872">
    <property type="entry name" value="RibD_C"/>
    <property type="match status" value="1"/>
</dbReference>
<evidence type="ECO:0000256" key="8">
    <source>
        <dbReference type="ARBA" id="ARBA00022833"/>
    </source>
</evidence>
<evidence type="ECO:0000256" key="9">
    <source>
        <dbReference type="ARBA" id="ARBA00022857"/>
    </source>
</evidence>
<dbReference type="Proteomes" id="UP001168380">
    <property type="component" value="Unassembled WGS sequence"/>
</dbReference>
<evidence type="ECO:0000256" key="10">
    <source>
        <dbReference type="ARBA" id="ARBA00023002"/>
    </source>
</evidence>
<dbReference type="InterPro" id="IPR016193">
    <property type="entry name" value="Cytidine_deaminase-like"/>
</dbReference>
<dbReference type="InterPro" id="IPR004794">
    <property type="entry name" value="Eubact_RibD"/>
</dbReference>
<dbReference type="Pfam" id="PF00383">
    <property type="entry name" value="dCMP_cyt_deam_1"/>
    <property type="match status" value="1"/>
</dbReference>
<keyword evidence="12 14" id="KW-0378">Hydrolase</keyword>
<dbReference type="CDD" id="cd01284">
    <property type="entry name" value="Riboflavin_deaminase-reductase"/>
    <property type="match status" value="1"/>
</dbReference>
<keyword evidence="8 12" id="KW-0862">Zinc</keyword>
<evidence type="ECO:0000256" key="5">
    <source>
        <dbReference type="ARBA" id="ARBA00007417"/>
    </source>
</evidence>
<reference evidence="14" key="1">
    <citation type="submission" date="2023-07" db="EMBL/GenBank/DDBJ databases">
        <title>Gilvimarinus algae sp. nov., isolated from the surface of Kelp.</title>
        <authorList>
            <person name="Sun Y.Y."/>
            <person name="Gong Y."/>
            <person name="Du Z.J."/>
        </authorList>
    </citation>
    <scope>NUCLEOTIDE SEQUENCE</scope>
    <source>
        <strain evidence="14">SDUM040014</strain>
    </source>
</reference>